<comment type="caution">
    <text evidence="1">The sequence shown here is derived from an EMBL/GenBank/DDBJ whole genome shotgun (WGS) entry which is preliminary data.</text>
</comment>
<accession>A0A016S304</accession>
<gene>
    <name evidence="1" type="primary">Acey_s0306.g1998</name>
    <name evidence="1" type="ORF">Y032_0306g1998</name>
</gene>
<organism evidence="1 2">
    <name type="scientific">Ancylostoma ceylanicum</name>
    <dbReference type="NCBI Taxonomy" id="53326"/>
    <lineage>
        <taxon>Eukaryota</taxon>
        <taxon>Metazoa</taxon>
        <taxon>Ecdysozoa</taxon>
        <taxon>Nematoda</taxon>
        <taxon>Chromadorea</taxon>
        <taxon>Rhabditida</taxon>
        <taxon>Rhabditina</taxon>
        <taxon>Rhabditomorpha</taxon>
        <taxon>Strongyloidea</taxon>
        <taxon>Ancylostomatidae</taxon>
        <taxon>Ancylostomatinae</taxon>
        <taxon>Ancylostoma</taxon>
    </lineage>
</organism>
<dbReference type="AlphaFoldDB" id="A0A016S304"/>
<proteinExistence type="predicted"/>
<evidence type="ECO:0000313" key="2">
    <source>
        <dbReference type="Proteomes" id="UP000024635"/>
    </source>
</evidence>
<name>A0A016S304_9BILA</name>
<reference evidence="2" key="1">
    <citation type="journal article" date="2015" name="Nat. Genet.">
        <title>The genome and transcriptome of the zoonotic hookworm Ancylostoma ceylanicum identify infection-specific gene families.</title>
        <authorList>
            <person name="Schwarz E.M."/>
            <person name="Hu Y."/>
            <person name="Antoshechkin I."/>
            <person name="Miller M.M."/>
            <person name="Sternberg P.W."/>
            <person name="Aroian R.V."/>
        </authorList>
    </citation>
    <scope>NUCLEOTIDE SEQUENCE</scope>
    <source>
        <strain evidence="2">HY135</strain>
    </source>
</reference>
<dbReference type="EMBL" id="JARK01001642">
    <property type="protein sequence ID" value="EYB85010.1"/>
    <property type="molecule type" value="Genomic_DNA"/>
</dbReference>
<sequence length="97" mass="10845">MLDDGNTHVSIPPSTNGMEEVQIQVRGNPVSLDLLRGVEHLLTLPARSIHPGINHASTSRVHFILLRVLRRGRYGIRSLVDTLSLIYMSIHSILKRS</sequence>
<evidence type="ECO:0000313" key="1">
    <source>
        <dbReference type="EMBL" id="EYB85010.1"/>
    </source>
</evidence>
<keyword evidence="2" id="KW-1185">Reference proteome</keyword>
<dbReference type="Proteomes" id="UP000024635">
    <property type="component" value="Unassembled WGS sequence"/>
</dbReference>
<protein>
    <submittedName>
        <fullName evidence="1">Uncharacterized protein</fullName>
    </submittedName>
</protein>